<name>A0A5C6YV82_9FLAO</name>
<keyword evidence="4" id="KW-1185">Reference proteome</keyword>
<evidence type="ECO:0008006" key="5">
    <source>
        <dbReference type="Google" id="ProtNLM"/>
    </source>
</evidence>
<evidence type="ECO:0000256" key="2">
    <source>
        <dbReference type="SAM" id="Phobius"/>
    </source>
</evidence>
<protein>
    <recommendedName>
        <fullName evidence="5">Anti-sigma factor</fullName>
    </recommendedName>
</protein>
<dbReference type="AlphaFoldDB" id="A0A5C6YV82"/>
<keyword evidence="2" id="KW-0812">Transmembrane</keyword>
<evidence type="ECO:0000256" key="1">
    <source>
        <dbReference type="SAM" id="MobiDB-lite"/>
    </source>
</evidence>
<accession>A0A5C6YV82</accession>
<evidence type="ECO:0000313" key="4">
    <source>
        <dbReference type="Proteomes" id="UP000321945"/>
    </source>
</evidence>
<dbReference type="RefSeq" id="WP_111813870.1">
    <property type="nucleotide sequence ID" value="NZ_CBCRZQ010000001.1"/>
</dbReference>
<dbReference type="OrthoDB" id="1247025at2"/>
<organism evidence="3 4">
    <name type="scientific">Aequorivita lipolytica</name>
    <dbReference type="NCBI Taxonomy" id="153267"/>
    <lineage>
        <taxon>Bacteria</taxon>
        <taxon>Pseudomonadati</taxon>
        <taxon>Bacteroidota</taxon>
        <taxon>Flavobacteriia</taxon>
        <taxon>Flavobacteriales</taxon>
        <taxon>Flavobacteriaceae</taxon>
        <taxon>Aequorivita</taxon>
    </lineage>
</organism>
<dbReference type="EMBL" id="VORU01000001">
    <property type="protein sequence ID" value="TXD70865.1"/>
    <property type="molecule type" value="Genomic_DNA"/>
</dbReference>
<gene>
    <name evidence="3" type="ORF">ESV24_01890</name>
</gene>
<dbReference type="Proteomes" id="UP000321945">
    <property type="component" value="Unassembled WGS sequence"/>
</dbReference>
<keyword evidence="2" id="KW-1133">Transmembrane helix</keyword>
<feature type="region of interest" description="Disordered" evidence="1">
    <location>
        <begin position="105"/>
        <end position="132"/>
    </location>
</feature>
<evidence type="ECO:0000313" key="3">
    <source>
        <dbReference type="EMBL" id="TXD70865.1"/>
    </source>
</evidence>
<feature type="transmembrane region" description="Helical" evidence="2">
    <location>
        <begin position="44"/>
        <end position="63"/>
    </location>
</feature>
<reference evidence="3 4" key="1">
    <citation type="submission" date="2019-08" db="EMBL/GenBank/DDBJ databases">
        <title>Genome of Aequorivita lipolytica Y10-2 (type strain).</title>
        <authorList>
            <person name="Bowman J.P."/>
        </authorList>
    </citation>
    <scope>NUCLEOTIDE SEQUENCE [LARGE SCALE GENOMIC DNA]</scope>
    <source>
        <strain evidence="3 4">Y10-2</strain>
    </source>
</reference>
<comment type="caution">
    <text evidence="3">The sequence shown here is derived from an EMBL/GenBank/DDBJ whole genome shotgun (WGS) entry which is preliminary data.</text>
</comment>
<proteinExistence type="predicted"/>
<keyword evidence="2" id="KW-0472">Membrane</keyword>
<feature type="compositionally biased region" description="Basic and acidic residues" evidence="1">
    <location>
        <begin position="114"/>
        <end position="123"/>
    </location>
</feature>
<sequence>MAPYKLEDNIREKLEAREVKPSADAWKKLEAKLDAAQPKKKPVLWYYVAASFVGFLILASVFFSRNNAEVSNPIVIENVEQPAIENETEIIPTNSETEKIASEENIIEETESTTSKKESEKKQKQNSVQLKPLPQKKSAIDKKIEKNEALAKISETEKQKSVKKENLIISDESSKTLAKVEEESLFNNKVDEVVASVKKLNENNQAVTVAEVEKLLNDARRDIQTQRILNNPKVDATALLQDVEWKVEKSFRDKVFDALGEGFNKIRTAVTERND</sequence>